<dbReference type="EMBL" id="MLHW01000001">
    <property type="protein sequence ID" value="OHT55821.1"/>
    <property type="molecule type" value="Genomic_DNA"/>
</dbReference>
<evidence type="ECO:0000256" key="1">
    <source>
        <dbReference type="ARBA" id="ARBA00010923"/>
    </source>
</evidence>
<evidence type="ECO:0000313" key="5">
    <source>
        <dbReference type="EMBL" id="OHT55821.1"/>
    </source>
</evidence>
<dbReference type="InterPro" id="IPR052021">
    <property type="entry name" value="Type-I_RS_S_subunit"/>
</dbReference>
<evidence type="ECO:0000259" key="4">
    <source>
        <dbReference type="Pfam" id="PF01420"/>
    </source>
</evidence>
<evidence type="ECO:0000256" key="3">
    <source>
        <dbReference type="ARBA" id="ARBA00023125"/>
    </source>
</evidence>
<keyword evidence="3" id="KW-0238">DNA-binding</keyword>
<gene>
    <name evidence="5" type="ORF">BKG62_06950</name>
</gene>
<feature type="domain" description="Type I restriction modification DNA specificity" evidence="4">
    <location>
        <begin position="199"/>
        <end position="380"/>
    </location>
</feature>
<dbReference type="AlphaFoldDB" id="A0AB73M307"/>
<dbReference type="Pfam" id="PF01420">
    <property type="entry name" value="Methylase_S"/>
    <property type="match status" value="1"/>
</dbReference>
<proteinExistence type="inferred from homology"/>
<dbReference type="PANTHER" id="PTHR30408:SF12">
    <property type="entry name" value="TYPE I RESTRICTION ENZYME MJAVIII SPECIFICITY SUBUNIT"/>
    <property type="match status" value="1"/>
</dbReference>
<organism evidence="5 6">
    <name type="scientific">Mycobacteroides chelonae</name>
    <name type="common">Mycobacterium chelonae</name>
    <dbReference type="NCBI Taxonomy" id="1774"/>
    <lineage>
        <taxon>Bacteria</taxon>
        <taxon>Bacillati</taxon>
        <taxon>Actinomycetota</taxon>
        <taxon>Actinomycetes</taxon>
        <taxon>Mycobacteriales</taxon>
        <taxon>Mycobacteriaceae</taxon>
        <taxon>Mycobacteroides</taxon>
    </lineage>
</organism>
<protein>
    <recommendedName>
        <fullName evidence="4">Type I restriction modification DNA specificity domain-containing protein</fullName>
    </recommendedName>
</protein>
<comment type="similarity">
    <text evidence="1">Belongs to the type-I restriction system S methylase family.</text>
</comment>
<reference evidence="5 6" key="1">
    <citation type="submission" date="2016-10" db="EMBL/GenBank/DDBJ databases">
        <title>Evaluation of Human, Animal and Environmental Mycobacterium chelonae Isolates by Core Genome Phylogenomic Analysis, Targeted Gene Comparison, and Anti-microbial Susceptibility Patterns: A Tale of Mistaken Identities.</title>
        <authorList>
            <person name="Fogelson S.B."/>
            <person name="Camus A.C."/>
            <person name="Lorenz W."/>
            <person name="Vasireddy R."/>
            <person name="Vasireddy S."/>
            <person name="Smith T."/>
            <person name="Brown-Elliott B.A."/>
            <person name="Wallace R.J.Jr."/>
            <person name="Hasan N.A."/>
            <person name="Reischl U."/>
            <person name="Sanchez S."/>
        </authorList>
    </citation>
    <scope>NUCLEOTIDE SEQUENCE [LARGE SCALE GENOMIC DNA]</scope>
    <source>
        <strain evidence="5 6">42895</strain>
    </source>
</reference>
<dbReference type="SUPFAM" id="SSF116734">
    <property type="entry name" value="DNA methylase specificity domain"/>
    <property type="match status" value="2"/>
</dbReference>
<dbReference type="InterPro" id="IPR000055">
    <property type="entry name" value="Restrct_endonuc_typeI_TRD"/>
</dbReference>
<comment type="caution">
    <text evidence="5">The sequence shown here is derived from an EMBL/GenBank/DDBJ whole genome shotgun (WGS) entry which is preliminary data.</text>
</comment>
<dbReference type="Proteomes" id="UP000180113">
    <property type="component" value="Unassembled WGS sequence"/>
</dbReference>
<dbReference type="GO" id="GO:0003677">
    <property type="term" value="F:DNA binding"/>
    <property type="evidence" value="ECO:0007669"/>
    <property type="project" value="UniProtKB-KW"/>
</dbReference>
<accession>A0AB73M307</accession>
<dbReference type="PANTHER" id="PTHR30408">
    <property type="entry name" value="TYPE-1 RESTRICTION ENZYME ECOKI SPECIFICITY PROTEIN"/>
    <property type="match status" value="1"/>
</dbReference>
<keyword evidence="2" id="KW-0680">Restriction system</keyword>
<dbReference type="GO" id="GO:0009307">
    <property type="term" value="P:DNA restriction-modification system"/>
    <property type="evidence" value="ECO:0007669"/>
    <property type="project" value="UniProtKB-KW"/>
</dbReference>
<sequence length="414" mass="45055">MTESAALLSDLCDLISLQVDPATMPESPYLGLEHLEPGRLRATGFGRASDATSLKAAFEPGDVLYGKLRPYLDKAVLADRAGVATTELLVLRPKLDVSPEYLACVVHSPAFVEFAMQGVTGAQHPRTSWAHIRTFEVPAHDRSEQESIAKLLWSLFDLSMTTEQGIATASSLKRAAMQQLFSRGLRGEAQKETEIGQIPESWELVPLGQLGRIGNGSTPKRSTGAYWDGGTFPWLNSAKVYDRDIRDADQFVTDVALKECHLPVLEPGAVLVAITGQGKTLGNAAVLSIRATINQHLAYLQTELEKAEPKFVRAYLETQYEHLRAVASGGGSTKGALTCGFLRGMTVPRPPTIIEQQEIAEVLDVLDRKIELLGRKRDVLDRLFKALLHKLMTGEISVDDVDLSALPSIDGTAA</sequence>
<name>A0AB73M307_MYCCH</name>
<dbReference type="CDD" id="cd17247">
    <property type="entry name" value="RMtype1_S_Eco2747I-TRD2-CR2_like"/>
    <property type="match status" value="1"/>
</dbReference>
<evidence type="ECO:0000313" key="6">
    <source>
        <dbReference type="Proteomes" id="UP000180113"/>
    </source>
</evidence>
<dbReference type="RefSeq" id="WP_070930187.1">
    <property type="nucleotide sequence ID" value="NZ_JAPDRD010000001.1"/>
</dbReference>
<evidence type="ECO:0000256" key="2">
    <source>
        <dbReference type="ARBA" id="ARBA00022747"/>
    </source>
</evidence>
<dbReference type="Gene3D" id="3.90.220.20">
    <property type="entry name" value="DNA methylase specificity domains"/>
    <property type="match status" value="2"/>
</dbReference>
<dbReference type="InterPro" id="IPR044946">
    <property type="entry name" value="Restrct_endonuc_typeI_TRD_sf"/>
</dbReference>